<dbReference type="AlphaFoldDB" id="A0A549TFL3"/>
<evidence type="ECO:0000313" key="1">
    <source>
        <dbReference type="EMBL" id="TRL41312.1"/>
    </source>
</evidence>
<gene>
    <name evidence="1" type="ORF">FNA46_05090</name>
</gene>
<dbReference type="Proteomes" id="UP000316801">
    <property type="component" value="Unassembled WGS sequence"/>
</dbReference>
<dbReference type="RefSeq" id="WP_142881253.1">
    <property type="nucleotide sequence ID" value="NZ_VJMG01000010.1"/>
</dbReference>
<sequence length="672" mass="74762">MIELGASGLFDARWYRQSYPDVPQGGELLHYLDTGWRIGFNPSPRFDCAAYLMANVDVARAGMNPVIHYIRYGREEGRALPGLPDAGSASGRGPKADASISEHQVHSPEILQDAVVLRQSGLFDETWYRSTYGVPTGDDALLHYLSTGWRLGHNPSQRFDQNFYLERYRDVADAGDNPVLHYIRHGRIENRMPAAPAASVDAASIAGDLDAVRASGLFDPDWYTERYGDSIVGDPLVFYIASGWTKGHQPGPSFNGSFYLETYPDVAEAGFNPLVHYVSHGMSEGRLALPDPFAPHALQSVLARFQLDPAAAEETIRANLEHHQWPRFARGAKMDVFVHSRGNIFMREIAELVTAGAIEAGFAARLCHEDEFFRVKAESRHSADAVAIIVAPHEFFVIEFQGRKVPMHWAAGAVLLNVEQLHTGWFKAGLPAIRTAAAVLDISLQSAAVLAHLKLPSTYLPLGYVKDFARLAVQETLPDVTALRSLERAIKQTPPVLDAPLSTRPIDVFFIGYLSQRRSGIFERLATRLSKWRCHFVLTDGDRPLVSGDNAILESEATIGLVQRSKIVLNLHQSDEPFFEWHRIVLQGIWQRALVVSEPLALQSKFLSGTHFLEAPLDELADLIDWLLETEAGMQTAEKIRMRAFDHLTQQVSLGRELQTLFLDDCHGTTKA</sequence>
<dbReference type="EMBL" id="VJMG01000010">
    <property type="protein sequence ID" value="TRL41312.1"/>
    <property type="molecule type" value="Genomic_DNA"/>
</dbReference>
<accession>A0A549TFL3</accession>
<name>A0A549TFL3_9HYPH</name>
<keyword evidence="2" id="KW-1185">Reference proteome</keyword>
<evidence type="ECO:0008006" key="3">
    <source>
        <dbReference type="Google" id="ProtNLM"/>
    </source>
</evidence>
<proteinExistence type="predicted"/>
<reference evidence="1 2" key="1">
    <citation type="submission" date="2019-07" db="EMBL/GenBank/DDBJ databases">
        <title>Ln-dependent methylotrophs.</title>
        <authorList>
            <person name="Tani A."/>
        </authorList>
    </citation>
    <scope>NUCLEOTIDE SEQUENCE [LARGE SCALE GENOMIC DNA]</scope>
    <source>
        <strain evidence="1 2">SM12</strain>
    </source>
</reference>
<protein>
    <recommendedName>
        <fullName evidence="3">Glycosyltransferase family 1 protein</fullName>
    </recommendedName>
</protein>
<evidence type="ECO:0000313" key="2">
    <source>
        <dbReference type="Proteomes" id="UP000316801"/>
    </source>
</evidence>
<comment type="caution">
    <text evidence="1">The sequence shown here is derived from an EMBL/GenBank/DDBJ whole genome shotgun (WGS) entry which is preliminary data.</text>
</comment>
<organism evidence="1 2">
    <name type="scientific">Rhizobium straminoryzae</name>
    <dbReference type="NCBI Taxonomy" id="1387186"/>
    <lineage>
        <taxon>Bacteria</taxon>
        <taxon>Pseudomonadati</taxon>
        <taxon>Pseudomonadota</taxon>
        <taxon>Alphaproteobacteria</taxon>
        <taxon>Hyphomicrobiales</taxon>
        <taxon>Rhizobiaceae</taxon>
        <taxon>Rhizobium/Agrobacterium group</taxon>
        <taxon>Rhizobium</taxon>
    </lineage>
</organism>